<dbReference type="Pfam" id="PF00754">
    <property type="entry name" value="F5_F8_type_C"/>
    <property type="match status" value="2"/>
</dbReference>
<dbReference type="EMBL" id="CAJFCJ010000002">
    <property type="protein sequence ID" value="CAD5112643.1"/>
    <property type="molecule type" value="Genomic_DNA"/>
</dbReference>
<dbReference type="SMART" id="SM00231">
    <property type="entry name" value="FA58C"/>
    <property type="match status" value="2"/>
</dbReference>
<feature type="domain" description="F5/8 type C" evidence="3">
    <location>
        <begin position="21"/>
        <end position="174"/>
    </location>
</feature>
<dbReference type="PROSITE" id="PS01286">
    <property type="entry name" value="FA58C_2"/>
    <property type="match status" value="1"/>
</dbReference>
<dbReference type="PROSITE" id="PS50022">
    <property type="entry name" value="FA58C_3"/>
    <property type="match status" value="2"/>
</dbReference>
<feature type="compositionally biased region" description="Polar residues" evidence="1">
    <location>
        <begin position="189"/>
        <end position="207"/>
    </location>
</feature>
<keyword evidence="5" id="KW-1185">Reference proteome</keyword>
<gene>
    <name evidence="4" type="ORF">DGYR_LOCUS1752</name>
</gene>
<evidence type="ECO:0000313" key="4">
    <source>
        <dbReference type="EMBL" id="CAD5112643.1"/>
    </source>
</evidence>
<dbReference type="AlphaFoldDB" id="A0A7I8V8T7"/>
<dbReference type="CDD" id="cd00057">
    <property type="entry name" value="FA58C"/>
    <property type="match status" value="1"/>
</dbReference>
<name>A0A7I8V8T7_9ANNE</name>
<dbReference type="InterPro" id="IPR008979">
    <property type="entry name" value="Galactose-bd-like_sf"/>
</dbReference>
<proteinExistence type="predicted"/>
<dbReference type="PROSITE" id="PS01285">
    <property type="entry name" value="FA58C_1"/>
    <property type="match status" value="2"/>
</dbReference>
<reference evidence="4 5" key="1">
    <citation type="submission" date="2020-08" db="EMBL/GenBank/DDBJ databases">
        <authorList>
            <person name="Hejnol A."/>
        </authorList>
    </citation>
    <scope>NUCLEOTIDE SEQUENCE [LARGE SCALE GENOMIC DNA]</scope>
</reference>
<feature type="signal peptide" evidence="2">
    <location>
        <begin position="1"/>
        <end position="18"/>
    </location>
</feature>
<protein>
    <submittedName>
        <fullName evidence="4">DgyrCDS1859</fullName>
    </submittedName>
</protein>
<dbReference type="Gene3D" id="2.60.120.260">
    <property type="entry name" value="Galactose-binding domain-like"/>
    <property type="match status" value="3"/>
</dbReference>
<evidence type="ECO:0000313" key="5">
    <source>
        <dbReference type="Proteomes" id="UP000549394"/>
    </source>
</evidence>
<dbReference type="Proteomes" id="UP000549394">
    <property type="component" value="Unassembled WGS sequence"/>
</dbReference>
<feature type="domain" description="F5/8 type C" evidence="3">
    <location>
        <begin position="177"/>
        <end position="329"/>
    </location>
</feature>
<keyword evidence="2" id="KW-0732">Signal</keyword>
<evidence type="ECO:0000259" key="3">
    <source>
        <dbReference type="PROSITE" id="PS50022"/>
    </source>
</evidence>
<dbReference type="FunFam" id="2.60.120.260:FF:000016">
    <property type="entry name" value="Contactin-associated protein-like 4 isoform 1"/>
    <property type="match status" value="1"/>
</dbReference>
<comment type="caution">
    <text evidence="4">The sequence shown here is derived from an EMBL/GenBank/DDBJ whole genome shotgun (WGS) entry which is preliminary data.</text>
</comment>
<organism evidence="4 5">
    <name type="scientific">Dimorphilus gyrociliatus</name>
    <dbReference type="NCBI Taxonomy" id="2664684"/>
    <lineage>
        <taxon>Eukaryota</taxon>
        <taxon>Metazoa</taxon>
        <taxon>Spiralia</taxon>
        <taxon>Lophotrochozoa</taxon>
        <taxon>Annelida</taxon>
        <taxon>Polychaeta</taxon>
        <taxon>Polychaeta incertae sedis</taxon>
        <taxon>Dinophilidae</taxon>
        <taxon>Dimorphilus</taxon>
    </lineage>
</organism>
<evidence type="ECO:0000256" key="2">
    <source>
        <dbReference type="SAM" id="SignalP"/>
    </source>
</evidence>
<dbReference type="SUPFAM" id="SSF49785">
    <property type="entry name" value="Galactose-binding domain-like"/>
    <property type="match status" value="3"/>
</dbReference>
<feature type="chain" id="PRO_5029550436" evidence="2">
    <location>
        <begin position="19"/>
        <end position="528"/>
    </location>
</feature>
<dbReference type="PANTHER" id="PTHR24543">
    <property type="entry name" value="MULTICOPPER OXIDASE-RELATED"/>
    <property type="match status" value="1"/>
</dbReference>
<feature type="region of interest" description="Disordered" evidence="1">
    <location>
        <begin position="188"/>
        <end position="207"/>
    </location>
</feature>
<sequence length="528" mass="60444">MSCARITLILMLFSSSKAWHCSRSEPLGLITEDIRSWQISASSSYPNRWDRYCSTNYARVYETGTKAWCAKRKSPSEWIQVDLGVAASISGVMTQGRCDGREWVTSFKISYSHDAFHWKYVNDAYDNHRLFEGNIDSCSVRHSYIDKPVIGRFLRFHTISWKGHPSMRVEILGCQPCKQPLALPPYAKTTASSESSPNKRNSPSISGTAQDSYLLTKGAWCAQKSDKQPWLQIDVGPPTILTAVSTKGLGEFRKKRWVTHFNISYANSTTGPWYNYSESGNDYSFTANTDKYTERRHYFASPFKARFIRFYPTKWKGKQPCMRAGVFGCPQNGICQKGYLRVAEDSPCVENIAYGRKSYVNNKRHFKRHVGEWSGSNQAQRAVDGDENQSIHHCTILDNFYVSRPFWMVDLGHSTPISGVVIVTWQGKNLKTNSPVKSSYYDYMRNLRKLTVYVSSEKRRSKKVEKIAKESNKCGYVTSVNEALFQRRIHIECMKPMNGRYLYIEAEGAEDRWSKVFSAVLCEVMAYS</sequence>
<evidence type="ECO:0000256" key="1">
    <source>
        <dbReference type="SAM" id="MobiDB-lite"/>
    </source>
</evidence>
<dbReference type="InterPro" id="IPR000421">
    <property type="entry name" value="FA58C"/>
</dbReference>
<dbReference type="OrthoDB" id="6262482at2759"/>
<dbReference type="PANTHER" id="PTHR24543:SF334">
    <property type="entry name" value="F5_8 TYPE C DOMAIN-CONTAINING PROTEIN"/>
    <property type="match status" value="1"/>
</dbReference>
<accession>A0A7I8V8T7</accession>